<organism evidence="2 3">
    <name type="scientific">Cirrhinus molitorella</name>
    <name type="common">mud carp</name>
    <dbReference type="NCBI Taxonomy" id="172907"/>
    <lineage>
        <taxon>Eukaryota</taxon>
        <taxon>Metazoa</taxon>
        <taxon>Chordata</taxon>
        <taxon>Craniata</taxon>
        <taxon>Vertebrata</taxon>
        <taxon>Euteleostomi</taxon>
        <taxon>Actinopterygii</taxon>
        <taxon>Neopterygii</taxon>
        <taxon>Teleostei</taxon>
        <taxon>Ostariophysi</taxon>
        <taxon>Cypriniformes</taxon>
        <taxon>Cyprinidae</taxon>
        <taxon>Labeoninae</taxon>
        <taxon>Labeonini</taxon>
        <taxon>Cirrhinus</taxon>
    </lineage>
</organism>
<comment type="caution">
    <text evidence="2">The sequence shown here is derived from an EMBL/GenBank/DDBJ whole genome shotgun (WGS) entry which is preliminary data.</text>
</comment>
<reference evidence="2" key="1">
    <citation type="submission" date="2023-08" db="EMBL/GenBank/DDBJ databases">
        <title>Chromosome-level Genome Assembly of mud carp (Cirrhinus molitorella).</title>
        <authorList>
            <person name="Liu H."/>
        </authorList>
    </citation>
    <scope>NUCLEOTIDE SEQUENCE</scope>
    <source>
        <strain evidence="2">Prfri</strain>
        <tissue evidence="2">Muscle</tissue>
    </source>
</reference>
<name>A0AA88T9L3_9TELE</name>
<protein>
    <submittedName>
        <fullName evidence="2">Uncharacterized protein</fullName>
    </submittedName>
</protein>
<feature type="compositionally biased region" description="Polar residues" evidence="1">
    <location>
        <begin position="16"/>
        <end position="35"/>
    </location>
</feature>
<dbReference type="EMBL" id="JAUYZG010000024">
    <property type="protein sequence ID" value="KAK2870226.1"/>
    <property type="molecule type" value="Genomic_DNA"/>
</dbReference>
<evidence type="ECO:0000313" key="2">
    <source>
        <dbReference type="EMBL" id="KAK2870226.1"/>
    </source>
</evidence>
<dbReference type="Proteomes" id="UP001187343">
    <property type="component" value="Unassembled WGS sequence"/>
</dbReference>
<sequence length="156" mass="18019">MKQFQPYSKTGDETHGQTNCSRSRMEQQGGSNTKKSYPLLGCDPPAENHNLKLQMTLEPFWLLNPQINPQINGENRKPIDSIWVYSSYRTYSSSCCLLYLRTKTPPKIIQDSCTSHISRFWMVYLKASSDLQEHLMYADLHGDRQEVELESKPMAL</sequence>
<evidence type="ECO:0000256" key="1">
    <source>
        <dbReference type="SAM" id="MobiDB-lite"/>
    </source>
</evidence>
<proteinExistence type="predicted"/>
<dbReference type="AlphaFoldDB" id="A0AA88T9L3"/>
<evidence type="ECO:0000313" key="3">
    <source>
        <dbReference type="Proteomes" id="UP001187343"/>
    </source>
</evidence>
<keyword evidence="3" id="KW-1185">Reference proteome</keyword>
<feature type="region of interest" description="Disordered" evidence="1">
    <location>
        <begin position="1"/>
        <end position="39"/>
    </location>
</feature>
<accession>A0AA88T9L3</accession>
<gene>
    <name evidence="2" type="ORF">Q8A67_024618</name>
</gene>